<reference evidence="26" key="1">
    <citation type="submission" date="2018-03" db="EMBL/GenBank/DDBJ databases">
        <title>Lachnoclostridium SNUG30370 gen.nov., sp.nov., isolated from human faeces.</title>
        <authorList>
            <person name="Seo B."/>
            <person name="Jeon K."/>
            <person name="Ko G."/>
        </authorList>
    </citation>
    <scope>NUCLEOTIDE SEQUENCE [LARGE SCALE GENOMIC DNA]</scope>
    <source>
        <strain evidence="26">SNUG30370</strain>
    </source>
</reference>
<evidence type="ECO:0000256" key="10">
    <source>
        <dbReference type="ARBA" id="ARBA00021901"/>
    </source>
</evidence>
<dbReference type="InterPro" id="IPR004393">
    <property type="entry name" value="NadC"/>
</dbReference>
<comment type="catalytic activity">
    <reaction evidence="20">
        <text>L-aspartate + O2 = iminosuccinate + H2O2</text>
        <dbReference type="Rhea" id="RHEA:25876"/>
        <dbReference type="ChEBI" id="CHEBI:15379"/>
        <dbReference type="ChEBI" id="CHEBI:16240"/>
        <dbReference type="ChEBI" id="CHEBI:29991"/>
        <dbReference type="ChEBI" id="CHEBI:77875"/>
        <dbReference type="EC" id="1.4.3.16"/>
    </reaction>
    <physiologicalReaction direction="left-to-right" evidence="20">
        <dbReference type="Rhea" id="RHEA:25877"/>
    </physiologicalReaction>
</comment>
<evidence type="ECO:0000256" key="8">
    <source>
        <dbReference type="ARBA" id="ARBA00011944"/>
    </source>
</evidence>
<comment type="pathway">
    <text evidence="3">Cofactor biosynthesis; NAD(+) biosynthesis; nicotinate D-ribonucleotide from quinolinate: step 1/1.</text>
</comment>
<evidence type="ECO:0000256" key="3">
    <source>
        <dbReference type="ARBA" id="ARBA00004893"/>
    </source>
</evidence>
<evidence type="ECO:0000256" key="18">
    <source>
        <dbReference type="ARBA" id="ARBA00033102"/>
    </source>
</evidence>
<dbReference type="InterPro" id="IPR005288">
    <property type="entry name" value="NadB"/>
</dbReference>
<name>A0A2T3G3U1_9FIRM</name>
<evidence type="ECO:0000256" key="16">
    <source>
        <dbReference type="ARBA" id="ARBA00023002"/>
    </source>
</evidence>
<dbReference type="InterPro" id="IPR036188">
    <property type="entry name" value="FAD/NAD-bd_sf"/>
</dbReference>
<dbReference type="FunFam" id="3.90.1170.20:FF:000001">
    <property type="entry name" value="Nicotinate-nucleotide diphosphorylase (Carboxylating)"/>
    <property type="match status" value="1"/>
</dbReference>
<comment type="catalytic activity">
    <reaction evidence="19">
        <text>nicotinate beta-D-ribonucleotide + CO2 + diphosphate = quinolinate + 5-phospho-alpha-D-ribose 1-diphosphate + 2 H(+)</text>
        <dbReference type="Rhea" id="RHEA:12733"/>
        <dbReference type="ChEBI" id="CHEBI:15378"/>
        <dbReference type="ChEBI" id="CHEBI:16526"/>
        <dbReference type="ChEBI" id="CHEBI:29959"/>
        <dbReference type="ChEBI" id="CHEBI:33019"/>
        <dbReference type="ChEBI" id="CHEBI:57502"/>
        <dbReference type="ChEBI" id="CHEBI:58017"/>
        <dbReference type="EC" id="2.4.2.19"/>
    </reaction>
</comment>
<dbReference type="GeneID" id="77469689"/>
<organism evidence="25 26">
    <name type="scientific">Faecalibacillus faecis</name>
    <dbReference type="NCBI Taxonomy" id="1982628"/>
    <lineage>
        <taxon>Bacteria</taxon>
        <taxon>Bacillati</taxon>
        <taxon>Bacillota</taxon>
        <taxon>Erysipelotrichia</taxon>
        <taxon>Erysipelotrichales</taxon>
        <taxon>Coprobacillaceae</taxon>
        <taxon>Faecalibacillus</taxon>
    </lineage>
</organism>
<dbReference type="Gene3D" id="3.90.700.10">
    <property type="entry name" value="Succinate dehydrogenase/fumarate reductase flavoprotein, catalytic domain"/>
    <property type="match status" value="1"/>
</dbReference>
<dbReference type="GO" id="GO:0033765">
    <property type="term" value="F:steroid dehydrogenase activity, acting on the CH-CH group of donors"/>
    <property type="evidence" value="ECO:0007669"/>
    <property type="project" value="UniProtKB-ARBA"/>
</dbReference>
<dbReference type="GO" id="GO:0004514">
    <property type="term" value="F:nicotinate-nucleotide diphosphorylase (carboxylating) activity"/>
    <property type="evidence" value="ECO:0007669"/>
    <property type="project" value="UniProtKB-EC"/>
</dbReference>
<gene>
    <name evidence="25" type="ORF">C7U55_01035</name>
</gene>
<dbReference type="PANTHER" id="PTHR42716:SF2">
    <property type="entry name" value="L-ASPARTATE OXIDASE, CHLOROPLASTIC"/>
    <property type="match status" value="1"/>
</dbReference>
<dbReference type="EMBL" id="PYLP01000001">
    <property type="protein sequence ID" value="PST42172.1"/>
    <property type="molecule type" value="Genomic_DNA"/>
</dbReference>
<evidence type="ECO:0000259" key="22">
    <source>
        <dbReference type="Pfam" id="PF00890"/>
    </source>
</evidence>
<dbReference type="UniPathway" id="UPA00253">
    <property type="reaction ID" value="UER00326"/>
</dbReference>
<evidence type="ECO:0000256" key="14">
    <source>
        <dbReference type="ARBA" id="ARBA00022679"/>
    </source>
</evidence>
<evidence type="ECO:0000259" key="23">
    <source>
        <dbReference type="Pfam" id="PF01729"/>
    </source>
</evidence>
<evidence type="ECO:0000313" key="26">
    <source>
        <dbReference type="Proteomes" id="UP000241201"/>
    </source>
</evidence>
<dbReference type="RefSeq" id="WP_106986957.1">
    <property type="nucleotide sequence ID" value="NZ_PYLP01000001.1"/>
</dbReference>
<dbReference type="NCBIfam" id="NF004820">
    <property type="entry name" value="PRK06175.1"/>
    <property type="match status" value="1"/>
</dbReference>
<evidence type="ECO:0000256" key="19">
    <source>
        <dbReference type="ARBA" id="ARBA00047445"/>
    </source>
</evidence>
<dbReference type="GO" id="GO:0008734">
    <property type="term" value="F:L-aspartate oxidase activity"/>
    <property type="evidence" value="ECO:0007669"/>
    <property type="project" value="UniProtKB-EC"/>
</dbReference>
<dbReference type="InterPro" id="IPR013785">
    <property type="entry name" value="Aldolase_TIM"/>
</dbReference>
<dbReference type="FunFam" id="3.20.20.70:FF:000030">
    <property type="entry name" value="Nicotinate-nucleotide pyrophosphorylase, carboxylating"/>
    <property type="match status" value="1"/>
</dbReference>
<dbReference type="CDD" id="cd01572">
    <property type="entry name" value="QPRTase"/>
    <property type="match status" value="1"/>
</dbReference>
<dbReference type="EC" id="1.4.3.16" evidence="9"/>
<comment type="caution">
    <text evidence="25">The sequence shown here is derived from an EMBL/GenBank/DDBJ whole genome shotgun (WGS) entry which is preliminary data.</text>
</comment>
<comment type="function">
    <text evidence="2">Involved in the catabolism of quinolinic acid (QA).</text>
</comment>
<keyword evidence="13" id="KW-0328">Glycosyltransferase</keyword>
<dbReference type="InterPro" id="IPR027477">
    <property type="entry name" value="Succ_DH/fumarate_Rdtase_cat_sf"/>
</dbReference>
<proteinExistence type="inferred from homology"/>
<dbReference type="PANTHER" id="PTHR42716">
    <property type="entry name" value="L-ASPARTATE OXIDASE"/>
    <property type="match status" value="1"/>
</dbReference>
<dbReference type="EC" id="2.4.2.19" evidence="8"/>
<dbReference type="GO" id="GO:0034628">
    <property type="term" value="P:'de novo' NAD+ biosynthetic process from L-aspartate"/>
    <property type="evidence" value="ECO:0007669"/>
    <property type="project" value="TreeGrafter"/>
</dbReference>
<evidence type="ECO:0000256" key="15">
    <source>
        <dbReference type="ARBA" id="ARBA00022827"/>
    </source>
</evidence>
<dbReference type="SUPFAM" id="SSF51690">
    <property type="entry name" value="Nicotinate/Quinolinate PRTase C-terminal domain-like"/>
    <property type="match status" value="1"/>
</dbReference>
<evidence type="ECO:0000313" key="25">
    <source>
        <dbReference type="EMBL" id="PST42172.1"/>
    </source>
</evidence>
<dbReference type="Pfam" id="PF02749">
    <property type="entry name" value="QRPTase_N"/>
    <property type="match status" value="1"/>
</dbReference>
<keyword evidence="15" id="KW-0274">FAD</keyword>
<dbReference type="Pfam" id="PF01729">
    <property type="entry name" value="QRPTase_C"/>
    <property type="match status" value="1"/>
</dbReference>
<evidence type="ECO:0000256" key="5">
    <source>
        <dbReference type="ARBA" id="ARBA00008562"/>
    </source>
</evidence>
<dbReference type="SUPFAM" id="SSF51905">
    <property type="entry name" value="FAD/NAD(P)-binding domain"/>
    <property type="match status" value="1"/>
</dbReference>
<dbReference type="InterPro" id="IPR002638">
    <property type="entry name" value="Quinolinate_PRibosylTrfase_C"/>
</dbReference>
<evidence type="ECO:0000256" key="20">
    <source>
        <dbReference type="ARBA" id="ARBA00048305"/>
    </source>
</evidence>
<keyword evidence="12" id="KW-0662">Pyridine nucleotide biosynthesis</keyword>
<evidence type="ECO:0000256" key="11">
    <source>
        <dbReference type="ARBA" id="ARBA00022630"/>
    </source>
</evidence>
<evidence type="ECO:0000256" key="6">
    <source>
        <dbReference type="ARBA" id="ARBA00009400"/>
    </source>
</evidence>
<dbReference type="Gene3D" id="3.50.50.60">
    <property type="entry name" value="FAD/NAD(P)-binding domain"/>
    <property type="match status" value="1"/>
</dbReference>
<feature type="domain" description="Quinolinate phosphoribosyl transferase C-terminal" evidence="23">
    <location>
        <begin position="505"/>
        <end position="670"/>
    </location>
</feature>
<feature type="domain" description="FAD-dependent oxidoreductase 2 FAD-binding" evidence="22">
    <location>
        <begin position="4"/>
        <end position="367"/>
    </location>
</feature>
<keyword evidence="11" id="KW-0285">Flavoprotein</keyword>
<dbReference type="Gene3D" id="3.20.20.70">
    <property type="entry name" value="Aldolase class I"/>
    <property type="match status" value="1"/>
</dbReference>
<keyword evidence="14" id="KW-0808">Transferase</keyword>
<accession>A0A2T3G3U1</accession>
<dbReference type="AlphaFoldDB" id="A0A2T3G3U1"/>
<comment type="similarity">
    <text evidence="5">Belongs to the FAD-dependent oxidoreductase 2 family. NadB subfamily.</text>
</comment>
<dbReference type="Proteomes" id="UP000241201">
    <property type="component" value="Unassembled WGS sequence"/>
</dbReference>
<comment type="similarity">
    <text evidence="6">Belongs to the NadC/ModD family.</text>
</comment>
<keyword evidence="26" id="KW-1185">Reference proteome</keyword>
<evidence type="ECO:0000256" key="21">
    <source>
        <dbReference type="ARBA" id="ARBA00069173"/>
    </source>
</evidence>
<dbReference type="NCBIfam" id="TIGR00078">
    <property type="entry name" value="nadC"/>
    <property type="match status" value="1"/>
</dbReference>
<comment type="cofactor">
    <cofactor evidence="1">
        <name>FAD</name>
        <dbReference type="ChEBI" id="CHEBI:57692"/>
    </cofactor>
</comment>
<evidence type="ECO:0000256" key="7">
    <source>
        <dbReference type="ARBA" id="ARBA00011218"/>
    </source>
</evidence>
<evidence type="ECO:0000259" key="24">
    <source>
        <dbReference type="Pfam" id="PF02749"/>
    </source>
</evidence>
<dbReference type="InterPro" id="IPR022412">
    <property type="entry name" value="Quinolinate_PRibosylTrfase_N"/>
</dbReference>
<dbReference type="SUPFAM" id="SSF56425">
    <property type="entry name" value="Succinate dehydrogenase/fumarate reductase flavoprotein, catalytic domain"/>
    <property type="match status" value="1"/>
</dbReference>
<dbReference type="InterPro" id="IPR036068">
    <property type="entry name" value="Nicotinate_pribotase-like_C"/>
</dbReference>
<dbReference type="InterPro" id="IPR037128">
    <property type="entry name" value="Quinolinate_PRibosylTase_N_sf"/>
</dbReference>
<dbReference type="SUPFAM" id="SSF54675">
    <property type="entry name" value="Nicotinate/Quinolinate PRTase N-terminal domain-like"/>
    <property type="match status" value="1"/>
</dbReference>
<comment type="subunit">
    <text evidence="7">Hexamer formed by 3 homodimers.</text>
</comment>
<dbReference type="Pfam" id="PF00890">
    <property type="entry name" value="FAD_binding_2"/>
    <property type="match status" value="1"/>
</dbReference>
<keyword evidence="16" id="KW-0560">Oxidoreductase</keyword>
<dbReference type="InterPro" id="IPR003953">
    <property type="entry name" value="FAD-dep_OxRdtase_2_FAD-bd"/>
</dbReference>
<evidence type="ECO:0000256" key="13">
    <source>
        <dbReference type="ARBA" id="ARBA00022676"/>
    </source>
</evidence>
<evidence type="ECO:0000256" key="4">
    <source>
        <dbReference type="ARBA" id="ARBA00004950"/>
    </source>
</evidence>
<sequence>MKTDVLIVGSGCSALYMALHLPEDLNILMVTKKEAELSDSFLAQGGICMLRNEDDYDSYFEDTMKAGHYENDAYSVELMIKSSPDVIQDLISYGVDFERNEDGSLAFTREGAHSQKRILYHEDITGKEITRHLLEKVRQKKNVTLLENTPLVDLIVRGNVALGGVIKRNNQEEKVYAKKVVLATGGIGGLYKHSTNYPHLTGDGIELSKKYQIELKNLDYVQIHPTTLYTTDHERSFLISESVRGEGAILLDKNGNRFVNELLPRDVVAEAIFKQMEKDQTDYVYEDLRPIGKEEIASHFPHIVEHCKEKGYDVFKEPIPVVPAQHYFMGGIKVDYDSHTSMKHLYAIGETACNGVHGKNRLASNSLLESLVFAKRAAKRIEKSLKERAHYMFDQTTLKLNVDPLIISALKEDITSEDVSTNSVMPFSKTGVVDLICKEDGVICGLQIFERTFELLDEACDVEFFASDGDRVEKGQLLGRVKGDVRILLSGERVALNYLQRMSGIATYTANVQEYLKDSSIRLLDTRKTTPNNRIFEKYAVRVGGGHNHRYNLSDGVLLKDNHIGAAGGVKEAIMLAKEYAPFVRKIEIEVENMEMVKEAVEAGADIIMLDNMDDDMLKEAIAYIDHRAEIEVSGNVTKENIARLTNLGVDYVSSGALTHSAPILDLSLKNLHVL</sequence>
<feature type="domain" description="Quinolinate phosphoribosyl transferase N-terminal" evidence="24">
    <location>
        <begin position="418"/>
        <end position="503"/>
    </location>
</feature>
<dbReference type="FunFam" id="3.90.700.10:FF:000002">
    <property type="entry name" value="L-aspartate oxidase"/>
    <property type="match status" value="1"/>
</dbReference>
<protein>
    <recommendedName>
        <fullName evidence="10">L-aspartate oxidase</fullName>
        <ecNumber evidence="9">1.4.3.16</ecNumber>
        <ecNumber evidence="8">2.4.2.19</ecNumber>
    </recommendedName>
    <alternativeName>
        <fullName evidence="21">Probable nicotinate-nucleotide pyrophosphorylase [carboxylating]</fullName>
    </alternativeName>
    <alternativeName>
        <fullName evidence="18">Quinolinate phosphoribosyltransferase [decarboxylating]</fullName>
    </alternativeName>
    <alternativeName>
        <fullName evidence="17">Quinolinate synthase B</fullName>
    </alternativeName>
</protein>
<evidence type="ECO:0000256" key="17">
    <source>
        <dbReference type="ARBA" id="ARBA00030386"/>
    </source>
</evidence>
<comment type="pathway">
    <text evidence="4">Cofactor biosynthesis; NAD(+) biosynthesis; iminoaspartate from L-aspartate (oxidase route): step 1/1.</text>
</comment>
<evidence type="ECO:0000256" key="9">
    <source>
        <dbReference type="ARBA" id="ARBA00012173"/>
    </source>
</evidence>
<evidence type="ECO:0000256" key="1">
    <source>
        <dbReference type="ARBA" id="ARBA00001974"/>
    </source>
</evidence>
<evidence type="ECO:0000256" key="12">
    <source>
        <dbReference type="ARBA" id="ARBA00022642"/>
    </source>
</evidence>
<dbReference type="Gene3D" id="3.90.1170.20">
    <property type="entry name" value="Quinolinate phosphoribosyl transferase, N-terminal domain"/>
    <property type="match status" value="1"/>
</dbReference>
<evidence type="ECO:0000256" key="2">
    <source>
        <dbReference type="ARBA" id="ARBA00003237"/>
    </source>
</evidence>